<keyword evidence="1" id="KW-0812">Transmembrane</keyword>
<sequence length="37" mass="4527">MNIVRIFFIIFASYNIVCYLFTEGKIHNSKRQKKYIK</sequence>
<reference evidence="2 3" key="1">
    <citation type="submission" date="2013-02" db="EMBL/GenBank/DDBJ databases">
        <authorList>
            <person name="Harkins D.M."/>
            <person name="Durkin A.S."/>
            <person name="Brinkac L.M."/>
            <person name="Haft D.H."/>
            <person name="Selengut J.D."/>
            <person name="Sanka R."/>
            <person name="DePew J."/>
            <person name="Purushe J."/>
            <person name="Haake D.A."/>
            <person name="Matsunaga J."/>
            <person name="Vinetz J.M."/>
            <person name="Sutton G.G."/>
            <person name="Nierman W.C."/>
            <person name="Fouts D.E."/>
        </authorList>
    </citation>
    <scope>NUCLEOTIDE SEQUENCE [LARGE SCALE GENOMIC DNA]</scope>
    <source>
        <strain evidence="2 3">Ecochallenge</strain>
    </source>
</reference>
<protein>
    <submittedName>
        <fullName evidence="2">Uncharacterized protein</fullName>
    </submittedName>
</protein>
<name>N1UBX0_9LEPT</name>
<dbReference type="EMBL" id="AHMI02000068">
    <property type="protein sequence ID" value="EMY15706.1"/>
    <property type="molecule type" value="Genomic_DNA"/>
</dbReference>
<evidence type="ECO:0000256" key="1">
    <source>
        <dbReference type="SAM" id="Phobius"/>
    </source>
</evidence>
<feature type="transmembrane region" description="Helical" evidence="1">
    <location>
        <begin position="6"/>
        <end position="22"/>
    </location>
</feature>
<keyword evidence="1" id="KW-1133">Transmembrane helix</keyword>
<proteinExistence type="predicted"/>
<evidence type="ECO:0000313" key="3">
    <source>
        <dbReference type="Proteomes" id="UP000012249"/>
    </source>
</evidence>
<comment type="caution">
    <text evidence="2">The sequence shown here is derived from an EMBL/GenBank/DDBJ whole genome shotgun (WGS) entry which is preliminary data.</text>
</comment>
<evidence type="ECO:0000313" key="2">
    <source>
        <dbReference type="EMBL" id="EMY15706.1"/>
    </source>
</evidence>
<organism evidence="2 3">
    <name type="scientific">Leptospira weilii str. Ecochallenge</name>
    <dbReference type="NCBI Taxonomy" id="1049986"/>
    <lineage>
        <taxon>Bacteria</taxon>
        <taxon>Pseudomonadati</taxon>
        <taxon>Spirochaetota</taxon>
        <taxon>Spirochaetia</taxon>
        <taxon>Leptospirales</taxon>
        <taxon>Leptospiraceae</taxon>
        <taxon>Leptospira</taxon>
    </lineage>
</organism>
<gene>
    <name evidence="2" type="ORF">LEP1GSC043_0729</name>
</gene>
<keyword evidence="1" id="KW-0472">Membrane</keyword>
<dbReference type="AlphaFoldDB" id="N1UBX0"/>
<dbReference type="Proteomes" id="UP000012249">
    <property type="component" value="Unassembled WGS sequence"/>
</dbReference>
<accession>N1UBX0</accession>